<accession>E0SRB0</accession>
<evidence type="ECO:0000313" key="1">
    <source>
        <dbReference type="EMBL" id="ADM28364.1"/>
    </source>
</evidence>
<dbReference type="STRING" id="583356.Igag_1562"/>
<name>E0SRB0_IGNAA</name>
<proteinExistence type="predicted"/>
<dbReference type="EMBL" id="CP002098">
    <property type="protein sequence ID" value="ADM28364.1"/>
    <property type="molecule type" value="Genomic_DNA"/>
</dbReference>
<reference evidence="1 2" key="1">
    <citation type="journal article" date="2010" name="Stand. Genomic Sci.">
        <title>Complete genome sequence of Ignisphaera aggregans type strain (AQ1.S1).</title>
        <authorList>
            <person name="Goker M."/>
            <person name="Held B."/>
            <person name="Lapidus A."/>
            <person name="Nolan M."/>
            <person name="Spring S."/>
            <person name="Yasawong M."/>
            <person name="Lucas S."/>
            <person name="Glavina Del Rio T."/>
            <person name="Tice H."/>
            <person name="Cheng J.F."/>
            <person name="Goodwin L."/>
            <person name="Tapia R."/>
            <person name="Pitluck S."/>
            <person name="Liolios K."/>
            <person name="Ivanova N."/>
            <person name="Mavromatis K."/>
            <person name="Mikhailova N."/>
            <person name="Pati A."/>
            <person name="Chen A."/>
            <person name="Palaniappan K."/>
            <person name="Brambilla E."/>
            <person name="Land M."/>
            <person name="Hauser L."/>
            <person name="Chang Y.J."/>
            <person name="Jeffries C.D."/>
            <person name="Brettin T."/>
            <person name="Detter J.C."/>
            <person name="Han C."/>
            <person name="Rohde M."/>
            <person name="Sikorski J."/>
            <person name="Woyke T."/>
            <person name="Bristow J."/>
            <person name="Eisen J.A."/>
            <person name="Markowitz V."/>
            <person name="Hugenholtz P."/>
            <person name="Kyrpides N.C."/>
            <person name="Klenk H.P."/>
        </authorList>
    </citation>
    <scope>NUCLEOTIDE SEQUENCE [LARGE SCALE GENOMIC DNA]</scope>
    <source>
        <strain evidence="2">DSM 17230 / JCM 13409 / AQ1.S1</strain>
    </source>
</reference>
<sequence>MTLERDRIVRIYAYYTDASVIERIIANFRKLLIDIDWIHGYRCNNEGLYVLYLALKDHPNFNIAILNLSKTVGIEKVEVLEDAKLIPFTYTDNSFSETSNKIDCSSFTTYVPKYSRVKVYSWGETYGENI</sequence>
<dbReference type="HOGENOM" id="CLU_2177744_0_0_2"/>
<protein>
    <submittedName>
        <fullName evidence="1">Uncharacterized protein</fullName>
    </submittedName>
</protein>
<dbReference type="KEGG" id="iag:Igag_1562"/>
<dbReference type="BioCyc" id="IAGG583356:GHAH-1554-MONOMER"/>
<keyword evidence="2" id="KW-1185">Reference proteome</keyword>
<dbReference type="AlphaFoldDB" id="E0SRB0"/>
<gene>
    <name evidence="1" type="ordered locus">Igag_1562</name>
</gene>
<dbReference type="Proteomes" id="UP000001304">
    <property type="component" value="Chromosome"/>
</dbReference>
<organism evidence="1 2">
    <name type="scientific">Ignisphaera aggregans (strain DSM 17230 / JCM 13409 / AQ1.S1)</name>
    <dbReference type="NCBI Taxonomy" id="583356"/>
    <lineage>
        <taxon>Archaea</taxon>
        <taxon>Thermoproteota</taxon>
        <taxon>Thermoprotei</taxon>
        <taxon>Desulfurococcales</taxon>
        <taxon>Desulfurococcaceae</taxon>
        <taxon>Ignisphaera</taxon>
    </lineage>
</organism>
<evidence type="ECO:0000313" key="2">
    <source>
        <dbReference type="Proteomes" id="UP000001304"/>
    </source>
</evidence>